<accession>A0A1B6MCK1</accession>
<feature type="compositionally biased region" description="Polar residues" evidence="1">
    <location>
        <begin position="1113"/>
        <end position="1125"/>
    </location>
</feature>
<feature type="compositionally biased region" description="Basic and acidic residues" evidence="1">
    <location>
        <begin position="883"/>
        <end position="893"/>
    </location>
</feature>
<feature type="compositionally biased region" description="Basic and acidic residues" evidence="1">
    <location>
        <begin position="958"/>
        <end position="969"/>
    </location>
</feature>
<dbReference type="PANTHER" id="PTHR43684:SF13">
    <property type="entry name" value="CHROMODOMAIN Y-LIKE PROTEIN"/>
    <property type="match status" value="1"/>
</dbReference>
<feature type="compositionally biased region" description="Acidic residues" evidence="1">
    <location>
        <begin position="275"/>
        <end position="291"/>
    </location>
</feature>
<feature type="compositionally biased region" description="Low complexity" evidence="1">
    <location>
        <begin position="733"/>
        <end position="743"/>
    </location>
</feature>
<dbReference type="CDD" id="cd06558">
    <property type="entry name" value="crotonase-like"/>
    <property type="match status" value="1"/>
</dbReference>
<feature type="compositionally biased region" description="Basic and acidic residues" evidence="1">
    <location>
        <begin position="1026"/>
        <end position="1039"/>
    </location>
</feature>
<feature type="compositionally biased region" description="Basic residues" evidence="1">
    <location>
        <begin position="873"/>
        <end position="882"/>
    </location>
</feature>
<proteinExistence type="predicted"/>
<feature type="region of interest" description="Disordered" evidence="1">
    <location>
        <begin position="447"/>
        <end position="470"/>
    </location>
</feature>
<feature type="region of interest" description="Disordered" evidence="1">
    <location>
        <begin position="582"/>
        <end position="603"/>
    </location>
</feature>
<protein>
    <submittedName>
        <fullName evidence="2">Uncharacterized protein</fullName>
    </submittedName>
</protein>
<sequence length="1541" mass="170653">MSGGIEEGDVILISSQTKNQDGSQTFLILDPCPSTEECANEPPGIELIDLTAEVKNTGTIAVLSTNTNTGELEISFTNKTDTISETMDSASDTTVIQLNGTSSTDQKKCESSDEFITDDDLLLGCKIKEEEEDDVDVEEISVNEAHVRNELESVTLVEEDLEECSQQIDNDDDQEEGALYIDDAKSIELQDEPVQENLIQSEENFNEEVDILLEESKLESEKLEHLLVNVGGLVEMPVDERETSDEMAVDERETSNKKAIDERETSDEKAVEERETSDENAVDERETSDDIAVDMTETLETPKAIVNSESEIEDVSEQTVIGFSECVDDRVEINKESNPLTVLVHGQIINLPQESQCPEQKMDDSEYVDSTNTALTLLELAGGTSFRNTIEPVAVEMQLDDLEQDGVPFLTDSGSVPDSQCEIPQSRTLATLQPVPVETLLKPSCPEQASTLEPDQPADTSSAVEQASTSESIQQTRAGLLLGHNIPSNLKSTQEMVQCILVSGDTPRYGTKCIKPQYQHMITSPILTKDEITKEIMERSMQKCPYTSQGGGDVIFAMKLAHRLATRIVSPEKTPCVEAGKVPEEEKGDVSKSDNNTPAVKTPLAKTNDEIPIVIQKKNAISDKYELLKILEDDPDDVSNNEGSTVIDKKSNTNESLVADKKPLKIKDFKSSRSSPLIKLHPELEKELALKQLEGFNNEKDKRKKKVVFGPNYVKKMAKIEPVTPKKHHEHNNNLNSKNPSNLTKRKSNEPPVKSLKRLKTDKANSETVTVDPSQITETLTVEGQELAGDQPKDGKSLKQYSNKRLSRNSETPPREVPMEILLNGVEEVEVSGDEKDTSKNKIFKATNPRKRQEELKRKRQKHFANMLQKNQPLKKRGRPPKKKPDIKPKNEFINEDLLWSKRPRQNLSKSEVDKQPDSKVSVETSSKTEKPVKTKKMREIEQLLGDEGAINMLYSVEQKRTTGSEPKRSMLPSYRRKKKDLQLKTKLVKSAVLRLTVNPPQPTGRVSLRGQAAKDDESEENSEVALRKMSVDSRDSHHSFSSPPNEQFPFPAKIVPAEASRIIRRHSSSSNYSSRSNSPRRLSVDGERVSFASPERQVMEVGQGDVALPSAGRQSKSMKSQQTPEGVMLKKSDKVEKSLKDKCQVQSPPEEHSQETQSVTNKIAGKCKSNSPRLPTGRPRRELVLPPQPWLKKKRAELNSTLAAAVEGFTKKTEANGKTILSGTPKKLASKPIVSNLKTRSSKLATEKVAVYRKTKPVVIPGPARDWTEKPSVVYKEMTLKRHDHLVEIILAPVSTKLRNTLNTNVLKELVAVLKGLALDENCRVVLVTCSGDTFCQGVDFPALVQPAETRMEVAMDLAVTLKDFIKALAMFTKPMVAGVHGPALGLGVTMLPLFDMVLSSQHATFHTPYAALGQIPEGAATLTLPTLLGCALTSELFFASRKLTAAEALRSGLVTRILESDDFHKELLSVVGAVASQSSQAMDATKALLRHNLMASLETTLMSETHLLIQHWASAECQANFTKYLEEDENPLGLQKQPT</sequence>
<dbReference type="Gene3D" id="3.90.226.10">
    <property type="entry name" value="2-enoyl-CoA Hydratase, Chain A, domain 1"/>
    <property type="match status" value="1"/>
</dbReference>
<name>A0A1B6MCK1_9HEMI</name>
<feature type="region of interest" description="Disordered" evidence="1">
    <location>
        <begin position="239"/>
        <end position="291"/>
    </location>
</feature>
<feature type="region of interest" description="Disordered" evidence="1">
    <location>
        <begin position="1066"/>
        <end position="1184"/>
    </location>
</feature>
<feature type="region of interest" description="Disordered" evidence="1">
    <location>
        <begin position="719"/>
        <end position="938"/>
    </location>
</feature>
<gene>
    <name evidence="2" type="ORF">g.21036</name>
</gene>
<evidence type="ECO:0000313" key="2">
    <source>
        <dbReference type="EMBL" id="JAT33662.1"/>
    </source>
</evidence>
<reference evidence="2" key="1">
    <citation type="submission" date="2015-11" db="EMBL/GenBank/DDBJ databases">
        <title>De novo transcriptome assembly of four potential Pierce s Disease insect vectors from Arizona vineyards.</title>
        <authorList>
            <person name="Tassone E.E."/>
        </authorList>
    </citation>
    <scope>NUCLEOTIDE SEQUENCE</scope>
</reference>
<dbReference type="SUPFAM" id="SSF52096">
    <property type="entry name" value="ClpP/crotonase"/>
    <property type="match status" value="1"/>
</dbReference>
<feature type="region of interest" description="Disordered" evidence="1">
    <location>
        <begin position="999"/>
        <end position="1054"/>
    </location>
</feature>
<feature type="compositionally biased region" description="Basic and acidic residues" evidence="1">
    <location>
        <begin position="1129"/>
        <end position="1155"/>
    </location>
</feature>
<feature type="compositionally biased region" description="Basic and acidic residues" evidence="1">
    <location>
        <begin position="927"/>
        <end position="938"/>
    </location>
</feature>
<feature type="region of interest" description="Disordered" evidence="1">
    <location>
        <begin position="958"/>
        <end position="979"/>
    </location>
</feature>
<feature type="compositionally biased region" description="Polar residues" evidence="1">
    <location>
        <begin position="766"/>
        <end position="782"/>
    </location>
</feature>
<feature type="compositionally biased region" description="Basic and acidic residues" evidence="1">
    <location>
        <begin position="249"/>
        <end position="274"/>
    </location>
</feature>
<feature type="compositionally biased region" description="Polar residues" evidence="1">
    <location>
        <begin position="799"/>
        <end position="812"/>
    </location>
</feature>
<evidence type="ECO:0000256" key="1">
    <source>
        <dbReference type="SAM" id="MobiDB-lite"/>
    </source>
</evidence>
<dbReference type="Gene3D" id="1.10.12.10">
    <property type="entry name" value="Lyase 2-enoyl-coa Hydratase, Chain A, domain 2"/>
    <property type="match status" value="1"/>
</dbReference>
<dbReference type="InterPro" id="IPR014748">
    <property type="entry name" value="Enoyl-CoA_hydra_C"/>
</dbReference>
<organism evidence="2">
    <name type="scientific">Graphocephala atropunctata</name>
    <dbReference type="NCBI Taxonomy" id="36148"/>
    <lineage>
        <taxon>Eukaryota</taxon>
        <taxon>Metazoa</taxon>
        <taxon>Ecdysozoa</taxon>
        <taxon>Arthropoda</taxon>
        <taxon>Hexapoda</taxon>
        <taxon>Insecta</taxon>
        <taxon>Pterygota</taxon>
        <taxon>Neoptera</taxon>
        <taxon>Paraneoptera</taxon>
        <taxon>Hemiptera</taxon>
        <taxon>Auchenorrhyncha</taxon>
        <taxon>Membracoidea</taxon>
        <taxon>Cicadellidae</taxon>
        <taxon>Cicadellinae</taxon>
        <taxon>Cicadellini</taxon>
        <taxon>Graphocephala</taxon>
    </lineage>
</organism>
<feature type="compositionally biased region" description="Low complexity" evidence="1">
    <location>
        <begin position="1069"/>
        <end position="1082"/>
    </location>
</feature>
<feature type="compositionally biased region" description="Basic and acidic residues" evidence="1">
    <location>
        <begin position="582"/>
        <end position="592"/>
    </location>
</feature>
<dbReference type="InterPro" id="IPR029045">
    <property type="entry name" value="ClpP/crotonase-like_dom_sf"/>
</dbReference>
<dbReference type="EMBL" id="GEBQ01006315">
    <property type="protein sequence ID" value="JAT33662.1"/>
    <property type="molecule type" value="Transcribed_RNA"/>
</dbReference>
<dbReference type="InterPro" id="IPR051053">
    <property type="entry name" value="ECH/Chromodomain_protein"/>
</dbReference>
<dbReference type="PANTHER" id="PTHR43684">
    <property type="match status" value="1"/>
</dbReference>
<dbReference type="Pfam" id="PF00378">
    <property type="entry name" value="ECH_1"/>
    <property type="match status" value="1"/>
</dbReference>
<dbReference type="InterPro" id="IPR001753">
    <property type="entry name" value="Enoyl-CoA_hydra/iso"/>
</dbReference>